<comment type="catalytic activity">
    <reaction evidence="6">
        <text>2 a quinone + NADH + H(+) = 2 a 1,4-benzosemiquinone + NAD(+)</text>
        <dbReference type="Rhea" id="RHEA:65952"/>
        <dbReference type="ChEBI" id="CHEBI:15378"/>
        <dbReference type="ChEBI" id="CHEBI:57540"/>
        <dbReference type="ChEBI" id="CHEBI:57945"/>
        <dbReference type="ChEBI" id="CHEBI:132124"/>
        <dbReference type="ChEBI" id="CHEBI:134225"/>
    </reaction>
</comment>
<dbReference type="RefSeq" id="WP_191266870.1">
    <property type="nucleotide sequence ID" value="NZ_BMXJ01000001.1"/>
</dbReference>
<dbReference type="EMBL" id="JADBDY010000001">
    <property type="protein sequence ID" value="MBE1460248.1"/>
    <property type="molecule type" value="Genomic_DNA"/>
</dbReference>
<dbReference type="InterPro" id="IPR003680">
    <property type="entry name" value="Flavodoxin_fold"/>
</dbReference>
<evidence type="ECO:0000313" key="9">
    <source>
        <dbReference type="EMBL" id="MBE1460248.1"/>
    </source>
</evidence>
<comment type="caution">
    <text evidence="9">The sequence shown here is derived from an EMBL/GenBank/DDBJ whole genome shotgun (WGS) entry which is preliminary data.</text>
</comment>
<dbReference type="PANTHER" id="PTHR43741">
    <property type="entry name" value="FMN-DEPENDENT NADH-AZOREDUCTASE 1"/>
    <property type="match status" value="1"/>
</dbReference>
<feature type="region of interest" description="Disordered" evidence="7">
    <location>
        <begin position="212"/>
        <end position="233"/>
    </location>
</feature>
<comment type="catalytic activity">
    <reaction evidence="5">
        <text>N,N-dimethyl-1,4-phenylenediamine + anthranilate + 2 NAD(+) = 2-(4-dimethylaminophenyl)diazenylbenzoate + 2 NADH + 2 H(+)</text>
        <dbReference type="Rhea" id="RHEA:55872"/>
        <dbReference type="ChEBI" id="CHEBI:15378"/>
        <dbReference type="ChEBI" id="CHEBI:15783"/>
        <dbReference type="ChEBI" id="CHEBI:16567"/>
        <dbReference type="ChEBI" id="CHEBI:57540"/>
        <dbReference type="ChEBI" id="CHEBI:57945"/>
        <dbReference type="ChEBI" id="CHEBI:71579"/>
        <dbReference type="EC" id="1.7.1.17"/>
    </reaction>
    <physiologicalReaction direction="right-to-left" evidence="5">
        <dbReference type="Rhea" id="RHEA:55874"/>
    </physiologicalReaction>
</comment>
<protein>
    <recommendedName>
        <fullName evidence="6">FMN dependent NADH:quinone oxidoreductase</fullName>
        <ecNumber evidence="6">1.6.5.-</ecNumber>
    </recommendedName>
    <alternativeName>
        <fullName evidence="6">Azo-dye reductase</fullName>
    </alternativeName>
    <alternativeName>
        <fullName evidence="6">FMN-dependent NADH-azo compound oxidoreductase</fullName>
    </alternativeName>
    <alternativeName>
        <fullName evidence="6">FMN-dependent NADH-azoreductase</fullName>
        <ecNumber evidence="6">1.7.1.17</ecNumber>
    </alternativeName>
</protein>
<evidence type="ECO:0000256" key="2">
    <source>
        <dbReference type="ARBA" id="ARBA00022643"/>
    </source>
</evidence>
<dbReference type="EC" id="1.7.1.17" evidence="6"/>
<feature type="binding site" evidence="6">
    <location>
        <position position="10"/>
    </location>
    <ligand>
        <name>FMN</name>
        <dbReference type="ChEBI" id="CHEBI:58210"/>
    </ligand>
</feature>
<dbReference type="SUPFAM" id="SSF52218">
    <property type="entry name" value="Flavoproteins"/>
    <property type="match status" value="1"/>
</dbReference>
<dbReference type="EC" id="1.6.5.-" evidence="6"/>
<comment type="subunit">
    <text evidence="6">Homodimer.</text>
</comment>
<comment type="function">
    <text evidence="6">Quinone reductase that provides resistance to thiol-specific stress caused by electrophilic quinones.</text>
</comment>
<dbReference type="Gene3D" id="3.40.50.360">
    <property type="match status" value="1"/>
</dbReference>
<gene>
    <name evidence="6" type="primary">azoR</name>
    <name evidence="9" type="ORF">H4W79_004462</name>
</gene>
<keyword evidence="3 6" id="KW-0560">Oxidoreductase</keyword>
<evidence type="ECO:0000256" key="4">
    <source>
        <dbReference type="ARBA" id="ARBA00023027"/>
    </source>
</evidence>
<keyword evidence="2 6" id="KW-0288">FMN</keyword>
<dbReference type="Pfam" id="PF02525">
    <property type="entry name" value="Flavodoxin_2"/>
    <property type="match status" value="1"/>
</dbReference>
<comment type="similarity">
    <text evidence="6">Belongs to the azoreductase type 1 family.</text>
</comment>
<comment type="caution">
    <text evidence="6">Lacks conserved residue(s) required for the propagation of feature annotation.</text>
</comment>
<feature type="domain" description="Flavodoxin-like fold" evidence="8">
    <location>
        <begin position="4"/>
        <end position="193"/>
    </location>
</feature>
<feature type="binding site" evidence="6">
    <location>
        <begin position="107"/>
        <end position="110"/>
    </location>
    <ligand>
        <name>FMN</name>
        <dbReference type="ChEBI" id="CHEBI:58210"/>
    </ligand>
</feature>
<dbReference type="InterPro" id="IPR023048">
    <property type="entry name" value="NADH:quinone_OxRdtase_FMN_depd"/>
</dbReference>
<evidence type="ECO:0000256" key="3">
    <source>
        <dbReference type="ARBA" id="ARBA00023002"/>
    </source>
</evidence>
<proteinExistence type="inferred from homology"/>
<dbReference type="InterPro" id="IPR029039">
    <property type="entry name" value="Flavoprotein-like_sf"/>
</dbReference>
<evidence type="ECO:0000256" key="7">
    <source>
        <dbReference type="SAM" id="MobiDB-lite"/>
    </source>
</evidence>
<keyword evidence="1 6" id="KW-0285">Flavoprotein</keyword>
<sequence>MTSLLHLDSSHSNDSVSRHLTGLFARAWRQLHGYGDYRYRDVAAEQVPMITSAYCSFAQRVQSHGALPLAAVAALAGTPSERREWSRTVPLVREVLEADTLLLGVPMYNLTVPPSLKAWIDRITFPGVFTNPETGSPLLRGKQVVVAAARGGGYGPGAPKEAFDFQTPYLRAYFEGMGVREEDVHIIHAELTRAADVPELARFQDLAKRSRAQAESRMAELPERLNRREATAR</sequence>
<dbReference type="GO" id="GO:0016491">
    <property type="term" value="F:oxidoreductase activity"/>
    <property type="evidence" value="ECO:0007669"/>
    <property type="project" value="UniProtKB-KW"/>
</dbReference>
<dbReference type="HAMAP" id="MF_01216">
    <property type="entry name" value="Azoreductase_type1"/>
    <property type="match status" value="1"/>
</dbReference>
<evidence type="ECO:0000256" key="1">
    <source>
        <dbReference type="ARBA" id="ARBA00022630"/>
    </source>
</evidence>
<organism evidence="9 10">
    <name type="scientific">Nocardiopsis terrae</name>
    <dbReference type="NCBI Taxonomy" id="372655"/>
    <lineage>
        <taxon>Bacteria</taxon>
        <taxon>Bacillati</taxon>
        <taxon>Actinomycetota</taxon>
        <taxon>Actinomycetes</taxon>
        <taxon>Streptosporangiales</taxon>
        <taxon>Nocardiopsidaceae</taxon>
        <taxon>Nocardiopsis</taxon>
    </lineage>
</organism>
<keyword evidence="4 6" id="KW-0520">NAD</keyword>
<dbReference type="PANTHER" id="PTHR43741:SF4">
    <property type="entry name" value="FMN-DEPENDENT NADH:QUINONE OXIDOREDUCTASE"/>
    <property type="match status" value="1"/>
</dbReference>
<reference evidence="9 10" key="1">
    <citation type="submission" date="2020-10" db="EMBL/GenBank/DDBJ databases">
        <title>Sequencing the genomes of 1000 actinobacteria strains.</title>
        <authorList>
            <person name="Klenk H.-P."/>
        </authorList>
    </citation>
    <scope>NUCLEOTIDE SEQUENCE [LARGE SCALE GENOMIC DNA]</scope>
    <source>
        <strain evidence="9 10">DSM 45157</strain>
    </source>
</reference>
<feature type="binding site" evidence="6">
    <location>
        <begin position="15"/>
        <end position="17"/>
    </location>
    <ligand>
        <name>FMN</name>
        <dbReference type="ChEBI" id="CHEBI:58210"/>
    </ligand>
</feature>
<name>A0ABR9HMK0_9ACTN</name>
<evidence type="ECO:0000256" key="6">
    <source>
        <dbReference type="HAMAP-Rule" id="MF_01216"/>
    </source>
</evidence>
<comment type="cofactor">
    <cofactor evidence="6">
        <name>FMN</name>
        <dbReference type="ChEBI" id="CHEBI:58210"/>
    </cofactor>
    <text evidence="6">Binds 1 FMN per subunit.</text>
</comment>
<evidence type="ECO:0000256" key="5">
    <source>
        <dbReference type="ARBA" id="ARBA00048542"/>
    </source>
</evidence>
<dbReference type="Proteomes" id="UP000598217">
    <property type="component" value="Unassembled WGS sequence"/>
</dbReference>
<evidence type="ECO:0000259" key="8">
    <source>
        <dbReference type="Pfam" id="PF02525"/>
    </source>
</evidence>
<comment type="function">
    <text evidence="6">Also exhibits azoreductase activity. Catalyzes the reductive cleavage of the azo bond in aromatic azo compounds to the corresponding amines.</text>
</comment>
<evidence type="ECO:0000313" key="10">
    <source>
        <dbReference type="Proteomes" id="UP000598217"/>
    </source>
</evidence>
<accession>A0ABR9HMK0</accession>
<dbReference type="InterPro" id="IPR050104">
    <property type="entry name" value="FMN-dep_NADH:Q_OxRdtase_AzoR1"/>
</dbReference>
<keyword evidence="10" id="KW-1185">Reference proteome</keyword>